<name>A0A2P2Q494_RHIMU</name>
<organism evidence="1">
    <name type="scientific">Rhizophora mucronata</name>
    <name type="common">Asiatic mangrove</name>
    <dbReference type="NCBI Taxonomy" id="61149"/>
    <lineage>
        <taxon>Eukaryota</taxon>
        <taxon>Viridiplantae</taxon>
        <taxon>Streptophyta</taxon>
        <taxon>Embryophyta</taxon>
        <taxon>Tracheophyta</taxon>
        <taxon>Spermatophyta</taxon>
        <taxon>Magnoliopsida</taxon>
        <taxon>eudicotyledons</taxon>
        <taxon>Gunneridae</taxon>
        <taxon>Pentapetalae</taxon>
        <taxon>rosids</taxon>
        <taxon>fabids</taxon>
        <taxon>Malpighiales</taxon>
        <taxon>Rhizophoraceae</taxon>
        <taxon>Rhizophora</taxon>
    </lineage>
</organism>
<dbReference type="AlphaFoldDB" id="A0A2P2Q494"/>
<sequence>MQFLAQPIPFQQSNFNQNLSINIILNQTMLKRSHLNSKHPGLCFRYINSFMWISPCKLTVEMASQGAQPASIPIATGRGLFQENKLFLC</sequence>
<proteinExistence type="predicted"/>
<evidence type="ECO:0000313" key="1">
    <source>
        <dbReference type="EMBL" id="MBX61795.1"/>
    </source>
</evidence>
<reference evidence="1" key="1">
    <citation type="submission" date="2018-02" db="EMBL/GenBank/DDBJ databases">
        <title>Rhizophora mucronata_Transcriptome.</title>
        <authorList>
            <person name="Meera S.P."/>
            <person name="Sreeshan A."/>
            <person name="Augustine A."/>
        </authorList>
    </citation>
    <scope>NUCLEOTIDE SEQUENCE</scope>
    <source>
        <tissue evidence="1">Leaf</tissue>
    </source>
</reference>
<protein>
    <submittedName>
        <fullName evidence="1">Uncharacterized protein</fullName>
    </submittedName>
</protein>
<dbReference type="EMBL" id="GGEC01081311">
    <property type="protein sequence ID" value="MBX61795.1"/>
    <property type="molecule type" value="Transcribed_RNA"/>
</dbReference>
<accession>A0A2P2Q494</accession>